<keyword evidence="3" id="KW-1185">Reference proteome</keyword>
<sequence>MSRTEKFIIDTNTILSSLFVKDSIPFKALEKARSEGLLLFSDDTFLEFELVLFRKKFDRYFSKEERLQIVERFYNEAVFANVSSTNALCRDPKDDKFLNLAIDANASCIITGDKDLLVLHPFENIPILLPSDFLERF</sequence>
<dbReference type="InterPro" id="IPR002850">
    <property type="entry name" value="PIN_toxin-like"/>
</dbReference>
<dbReference type="InterPro" id="IPR029060">
    <property type="entry name" value="PIN-like_dom_sf"/>
</dbReference>
<evidence type="ECO:0000259" key="1">
    <source>
        <dbReference type="SMART" id="SM00670"/>
    </source>
</evidence>
<dbReference type="EMBL" id="JACHWX010000002">
    <property type="protein sequence ID" value="MBB3054760.1"/>
    <property type="molecule type" value="Genomic_DNA"/>
</dbReference>
<dbReference type="SUPFAM" id="SSF88723">
    <property type="entry name" value="PIN domain-like"/>
    <property type="match status" value="1"/>
</dbReference>
<gene>
    <name evidence="2" type="ORF">FHS11_001170</name>
</gene>
<evidence type="ECO:0000313" key="3">
    <source>
        <dbReference type="Proteomes" id="UP000539265"/>
    </source>
</evidence>
<comment type="caution">
    <text evidence="2">The sequence shown here is derived from an EMBL/GenBank/DDBJ whole genome shotgun (WGS) entry which is preliminary data.</text>
</comment>
<accession>A0A839SCZ0</accession>
<organism evidence="2 3">
    <name type="scientific">Mucilaginibacter gotjawali</name>
    <dbReference type="NCBI Taxonomy" id="1550579"/>
    <lineage>
        <taxon>Bacteria</taxon>
        <taxon>Pseudomonadati</taxon>
        <taxon>Bacteroidota</taxon>
        <taxon>Sphingobacteriia</taxon>
        <taxon>Sphingobacteriales</taxon>
        <taxon>Sphingobacteriaceae</taxon>
        <taxon>Mucilaginibacter</taxon>
    </lineage>
</organism>
<dbReference type="NCBIfam" id="TIGR00305">
    <property type="entry name" value="putative toxin-antitoxin system toxin component, PIN family"/>
    <property type="match status" value="1"/>
</dbReference>
<dbReference type="SMART" id="SM00670">
    <property type="entry name" value="PINc"/>
    <property type="match status" value="1"/>
</dbReference>
<feature type="domain" description="PIN" evidence="1">
    <location>
        <begin position="5"/>
        <end position="118"/>
    </location>
</feature>
<dbReference type="InterPro" id="IPR002716">
    <property type="entry name" value="PIN_dom"/>
</dbReference>
<reference evidence="2" key="1">
    <citation type="submission" date="2020-08" db="EMBL/GenBank/DDBJ databases">
        <title>Genomic Encyclopedia of Type Strains, Phase III (KMG-III): the genomes of soil and plant-associated and newly described type strains.</title>
        <authorList>
            <person name="Whitman W."/>
        </authorList>
    </citation>
    <scope>NUCLEOTIDE SEQUENCE [LARGE SCALE GENOMIC DNA]</scope>
    <source>
        <strain evidence="2">CECT 8628</strain>
    </source>
</reference>
<dbReference type="Proteomes" id="UP000539265">
    <property type="component" value="Unassembled WGS sequence"/>
</dbReference>
<proteinExistence type="predicted"/>
<dbReference type="RefSeq" id="WP_096356390.1">
    <property type="nucleotide sequence ID" value="NZ_AP017313.1"/>
</dbReference>
<dbReference type="PANTHER" id="PTHR34610">
    <property type="entry name" value="SSL7007 PROTEIN"/>
    <property type="match status" value="1"/>
</dbReference>
<dbReference type="AlphaFoldDB" id="A0A839SCZ0"/>
<dbReference type="PANTHER" id="PTHR34610:SF3">
    <property type="entry name" value="SSL7007 PROTEIN"/>
    <property type="match status" value="1"/>
</dbReference>
<name>A0A839SCZ0_9SPHI</name>
<dbReference type="Pfam" id="PF13470">
    <property type="entry name" value="PIN_3"/>
    <property type="match status" value="1"/>
</dbReference>
<protein>
    <submittedName>
        <fullName evidence="2">PIN family toxin of toxin-antitoxin system</fullName>
    </submittedName>
</protein>
<evidence type="ECO:0000313" key="2">
    <source>
        <dbReference type="EMBL" id="MBB3054760.1"/>
    </source>
</evidence>
<dbReference type="OrthoDB" id="597986at2"/>